<comment type="function">
    <text evidence="6">Ferredoxins are iron-sulfur proteins that transfer electrons in a wide variety of metabolic reactions.</text>
</comment>
<name>A0A2M7BTJ9_9BACT</name>
<dbReference type="Gene3D" id="3.30.70.20">
    <property type="match status" value="1"/>
</dbReference>
<dbReference type="InterPro" id="IPR001080">
    <property type="entry name" value="3Fe4S_ferredoxin"/>
</dbReference>
<dbReference type="Proteomes" id="UP000230119">
    <property type="component" value="Unassembled WGS sequence"/>
</dbReference>
<accession>A0A2M7BTJ9</accession>
<keyword evidence="3 6" id="KW-0249">Electron transport</keyword>
<sequence length="93" mass="9997">MTDMTDVLLDPKNPSGPVVVGKLKMHVDRDLCIGAATCIAVAPKTYILDSEAKAIFLQTAQEELPETIIESAKACPVAAIIIEDETGKRVFPE</sequence>
<dbReference type="AlphaFoldDB" id="A0A2M7BTJ9"/>
<dbReference type="EMBL" id="PEVA01000029">
    <property type="protein sequence ID" value="PIV08818.1"/>
    <property type="molecule type" value="Genomic_DNA"/>
</dbReference>
<keyword evidence="1 6" id="KW-0813">Transport</keyword>
<evidence type="ECO:0000256" key="1">
    <source>
        <dbReference type="ARBA" id="ARBA00022448"/>
    </source>
</evidence>
<dbReference type="Pfam" id="PF13370">
    <property type="entry name" value="Fer4_13"/>
    <property type="match status" value="1"/>
</dbReference>
<evidence type="ECO:0000313" key="7">
    <source>
        <dbReference type="EMBL" id="PIV08818.1"/>
    </source>
</evidence>
<evidence type="ECO:0000256" key="5">
    <source>
        <dbReference type="ARBA" id="ARBA00023014"/>
    </source>
</evidence>
<proteinExistence type="predicted"/>
<dbReference type="PANTHER" id="PTHR36923:SF3">
    <property type="entry name" value="FERREDOXIN"/>
    <property type="match status" value="1"/>
</dbReference>
<keyword evidence="5 6" id="KW-0411">Iron-sulfur</keyword>
<dbReference type="GO" id="GO:0051536">
    <property type="term" value="F:iron-sulfur cluster binding"/>
    <property type="evidence" value="ECO:0007669"/>
    <property type="project" value="UniProtKB-KW"/>
</dbReference>
<dbReference type="PANTHER" id="PTHR36923">
    <property type="entry name" value="FERREDOXIN"/>
    <property type="match status" value="1"/>
</dbReference>
<dbReference type="SUPFAM" id="SSF54862">
    <property type="entry name" value="4Fe-4S ferredoxins"/>
    <property type="match status" value="1"/>
</dbReference>
<evidence type="ECO:0000256" key="3">
    <source>
        <dbReference type="ARBA" id="ARBA00022982"/>
    </source>
</evidence>
<dbReference type="GO" id="GO:0005506">
    <property type="term" value="F:iron ion binding"/>
    <property type="evidence" value="ECO:0007669"/>
    <property type="project" value="UniProtKB-UniRule"/>
</dbReference>
<gene>
    <name evidence="7" type="ORF">COS52_00705</name>
</gene>
<evidence type="ECO:0000256" key="2">
    <source>
        <dbReference type="ARBA" id="ARBA00022723"/>
    </source>
</evidence>
<reference evidence="8" key="1">
    <citation type="submission" date="2017-09" db="EMBL/GenBank/DDBJ databases">
        <title>Depth-based differentiation of microbial function through sediment-hosted aquifers and enrichment of novel symbionts in the deep terrestrial subsurface.</title>
        <authorList>
            <person name="Probst A.J."/>
            <person name="Ladd B."/>
            <person name="Jarett J.K."/>
            <person name="Geller-Mcgrath D.E."/>
            <person name="Sieber C.M.K."/>
            <person name="Emerson J.B."/>
            <person name="Anantharaman K."/>
            <person name="Thomas B.C."/>
            <person name="Malmstrom R."/>
            <person name="Stieglmeier M."/>
            <person name="Klingl A."/>
            <person name="Woyke T."/>
            <person name="Ryan C.M."/>
            <person name="Banfield J.F."/>
        </authorList>
    </citation>
    <scope>NUCLEOTIDE SEQUENCE [LARGE SCALE GENOMIC DNA]</scope>
</reference>
<dbReference type="InterPro" id="IPR051269">
    <property type="entry name" value="Fe-S_cluster_ET"/>
</dbReference>
<keyword evidence="2 6" id="KW-0479">Metal-binding</keyword>
<evidence type="ECO:0000256" key="6">
    <source>
        <dbReference type="RuleBase" id="RU368020"/>
    </source>
</evidence>
<dbReference type="GO" id="GO:0009055">
    <property type="term" value="F:electron transfer activity"/>
    <property type="evidence" value="ECO:0007669"/>
    <property type="project" value="UniProtKB-UniRule"/>
</dbReference>
<protein>
    <recommendedName>
        <fullName evidence="6">Ferredoxin</fullName>
    </recommendedName>
</protein>
<keyword evidence="4 6" id="KW-0408">Iron</keyword>
<evidence type="ECO:0000256" key="4">
    <source>
        <dbReference type="ARBA" id="ARBA00023004"/>
    </source>
</evidence>
<comment type="caution">
    <text evidence="7">The sequence shown here is derived from an EMBL/GenBank/DDBJ whole genome shotgun (WGS) entry which is preliminary data.</text>
</comment>
<dbReference type="PRINTS" id="PR00352">
    <property type="entry name" value="3FE4SFRDOXIN"/>
</dbReference>
<evidence type="ECO:0000313" key="8">
    <source>
        <dbReference type="Proteomes" id="UP000230119"/>
    </source>
</evidence>
<organism evidence="7 8">
    <name type="scientific">Candidatus Roizmanbacteria bacterium CG03_land_8_20_14_0_80_39_12</name>
    <dbReference type="NCBI Taxonomy" id="1974847"/>
    <lineage>
        <taxon>Bacteria</taxon>
        <taxon>Candidatus Roizmaniibacteriota</taxon>
    </lineage>
</organism>